<evidence type="ECO:0000313" key="16">
    <source>
        <dbReference type="Proteomes" id="UP000266441"/>
    </source>
</evidence>
<dbReference type="SUPFAM" id="SSF54534">
    <property type="entry name" value="FKBP-like"/>
    <property type="match status" value="1"/>
</dbReference>
<dbReference type="PANTHER" id="PTHR47529:SF1">
    <property type="entry name" value="PERIPLASMIC CHAPERONE PPID"/>
    <property type="match status" value="1"/>
</dbReference>
<dbReference type="SUPFAM" id="SSF109998">
    <property type="entry name" value="Triger factor/SurA peptide-binding domain-like"/>
    <property type="match status" value="1"/>
</dbReference>
<dbReference type="PANTHER" id="PTHR47529">
    <property type="entry name" value="PEPTIDYL-PROLYL CIS-TRANS ISOMERASE D"/>
    <property type="match status" value="1"/>
</dbReference>
<accession>A0A399D7C9</accession>
<dbReference type="Pfam" id="PF13623">
    <property type="entry name" value="SurA_N_2"/>
    <property type="match status" value="1"/>
</dbReference>
<feature type="coiled-coil region" evidence="12">
    <location>
        <begin position="491"/>
        <end position="518"/>
    </location>
</feature>
<keyword evidence="6 13" id="KW-0472">Membrane</keyword>
<evidence type="ECO:0000256" key="8">
    <source>
        <dbReference type="ARBA" id="ARBA00038408"/>
    </source>
</evidence>
<dbReference type="AlphaFoldDB" id="A0A399D7C9"/>
<evidence type="ECO:0000256" key="3">
    <source>
        <dbReference type="ARBA" id="ARBA00022519"/>
    </source>
</evidence>
<evidence type="ECO:0000256" key="9">
    <source>
        <dbReference type="ARBA" id="ARBA00040743"/>
    </source>
</evidence>
<evidence type="ECO:0000256" key="7">
    <source>
        <dbReference type="ARBA" id="ARBA00023186"/>
    </source>
</evidence>
<keyword evidence="11 15" id="KW-0413">Isomerase</keyword>
<evidence type="ECO:0000256" key="5">
    <source>
        <dbReference type="ARBA" id="ARBA00022989"/>
    </source>
</evidence>
<evidence type="ECO:0000313" key="15">
    <source>
        <dbReference type="EMBL" id="RIH66260.1"/>
    </source>
</evidence>
<dbReference type="PROSITE" id="PS50198">
    <property type="entry name" value="PPIC_PPIASE_2"/>
    <property type="match status" value="1"/>
</dbReference>
<feature type="transmembrane region" description="Helical" evidence="13">
    <location>
        <begin position="12"/>
        <end position="32"/>
    </location>
</feature>
<dbReference type="InterPro" id="IPR023058">
    <property type="entry name" value="PPIase_PpiC_CS"/>
</dbReference>
<name>A0A399D7C9_9BACT</name>
<keyword evidence="7" id="KW-0143">Chaperone</keyword>
<protein>
    <recommendedName>
        <fullName evidence="9">Periplasmic chaperone PpiD</fullName>
    </recommendedName>
    <alternativeName>
        <fullName evidence="10">Periplasmic folding chaperone</fullName>
    </alternativeName>
</protein>
<gene>
    <name evidence="15" type="ORF">D1164_04945</name>
</gene>
<feature type="domain" description="PpiC" evidence="14">
    <location>
        <begin position="347"/>
        <end position="445"/>
    </location>
</feature>
<dbReference type="Proteomes" id="UP000266441">
    <property type="component" value="Unassembled WGS sequence"/>
</dbReference>
<dbReference type="GO" id="GO:0005886">
    <property type="term" value="C:plasma membrane"/>
    <property type="evidence" value="ECO:0007669"/>
    <property type="project" value="UniProtKB-SubCell"/>
</dbReference>
<dbReference type="InterPro" id="IPR027304">
    <property type="entry name" value="Trigger_fact/SurA_dom_sf"/>
</dbReference>
<evidence type="ECO:0000259" key="14">
    <source>
        <dbReference type="PROSITE" id="PS50198"/>
    </source>
</evidence>
<proteinExistence type="inferred from homology"/>
<dbReference type="InterPro" id="IPR000297">
    <property type="entry name" value="PPIase_PpiC"/>
</dbReference>
<dbReference type="OrthoDB" id="9812372at2"/>
<evidence type="ECO:0000256" key="6">
    <source>
        <dbReference type="ARBA" id="ARBA00023136"/>
    </source>
</evidence>
<dbReference type="Pfam" id="PF13616">
    <property type="entry name" value="Rotamase_3"/>
    <property type="match status" value="1"/>
</dbReference>
<evidence type="ECO:0000256" key="13">
    <source>
        <dbReference type="SAM" id="Phobius"/>
    </source>
</evidence>
<evidence type="ECO:0000256" key="12">
    <source>
        <dbReference type="SAM" id="Coils"/>
    </source>
</evidence>
<dbReference type="RefSeq" id="WP_119348847.1">
    <property type="nucleotide sequence ID" value="NZ_QWET01000003.1"/>
</dbReference>
<dbReference type="Gene3D" id="3.10.50.40">
    <property type="match status" value="1"/>
</dbReference>
<reference evidence="15 16" key="1">
    <citation type="journal article" date="2015" name="Int. J. Syst. Evol. Microbiol.">
        <title>Mariniphaga sediminis sp. nov., isolated from coastal sediment.</title>
        <authorList>
            <person name="Wang F.Q."/>
            <person name="Shen Q.Y."/>
            <person name="Chen G.J."/>
            <person name="Du Z.J."/>
        </authorList>
    </citation>
    <scope>NUCLEOTIDE SEQUENCE [LARGE SCALE GENOMIC DNA]</scope>
    <source>
        <strain evidence="15 16">SY21</strain>
    </source>
</reference>
<keyword evidence="5 13" id="KW-1133">Transmembrane helix</keyword>
<keyword evidence="11" id="KW-0697">Rotamase</keyword>
<comment type="caution">
    <text evidence="15">The sequence shown here is derived from an EMBL/GenBank/DDBJ whole genome shotgun (WGS) entry which is preliminary data.</text>
</comment>
<keyword evidence="4 13" id="KW-0812">Transmembrane</keyword>
<keyword evidence="16" id="KW-1185">Reference proteome</keyword>
<evidence type="ECO:0000256" key="11">
    <source>
        <dbReference type="PROSITE-ProRule" id="PRU00278"/>
    </source>
</evidence>
<keyword evidence="12" id="KW-0175">Coiled coil</keyword>
<evidence type="ECO:0000256" key="4">
    <source>
        <dbReference type="ARBA" id="ARBA00022692"/>
    </source>
</evidence>
<dbReference type="EMBL" id="QWET01000003">
    <property type="protein sequence ID" value="RIH66260.1"/>
    <property type="molecule type" value="Genomic_DNA"/>
</dbReference>
<keyword evidence="3" id="KW-0997">Cell inner membrane</keyword>
<dbReference type="InterPro" id="IPR052029">
    <property type="entry name" value="PpiD_chaperone"/>
</dbReference>
<dbReference type="InterPro" id="IPR046357">
    <property type="entry name" value="PPIase_dom_sf"/>
</dbReference>
<comment type="similarity">
    <text evidence="8">Belongs to the PpiD chaperone family.</text>
</comment>
<dbReference type="PROSITE" id="PS01096">
    <property type="entry name" value="PPIC_PPIASE_1"/>
    <property type="match status" value="1"/>
</dbReference>
<dbReference type="Pfam" id="PF13145">
    <property type="entry name" value="Rotamase_2"/>
    <property type="match status" value="1"/>
</dbReference>
<evidence type="ECO:0000256" key="2">
    <source>
        <dbReference type="ARBA" id="ARBA00022475"/>
    </source>
</evidence>
<keyword evidence="2" id="KW-1003">Cell membrane</keyword>
<comment type="subcellular location">
    <subcellularLocation>
        <location evidence="1">Cell inner membrane</location>
        <topology evidence="1">Single-pass type II membrane protein</topology>
        <orientation evidence="1">Periplasmic side</orientation>
    </subcellularLocation>
</comment>
<organism evidence="15 16">
    <name type="scientific">Mariniphaga sediminis</name>
    <dbReference type="NCBI Taxonomy" id="1628158"/>
    <lineage>
        <taxon>Bacteria</taxon>
        <taxon>Pseudomonadati</taxon>
        <taxon>Bacteroidota</taxon>
        <taxon>Bacteroidia</taxon>
        <taxon>Marinilabiliales</taxon>
        <taxon>Prolixibacteraceae</taxon>
        <taxon>Mariniphaga</taxon>
    </lineage>
</organism>
<sequence>MATLQTIRTKAGLLVAIVIGVSLAAFILGDMFQGGSSLFQGNRLEIGEINGESIQYPQFQQEVEKLGDIYRMNSGQNQLDEQTWVQVREQTWQNIVRDQIMGDVYDNLGIEVSSEELFDMLQGTNLHPIIQQLFRNPNTGQVDRGAVVQFLRNLETGVAPEQRQYWLYLENQIVDERVQSKYSNMVGKGLYVTSQEAQQSVEQRNKQVNFDYIMLNHNSVADSQVVVTDKDLRKYYDENQDNYKQEKLRRIEYIAFEVTPSKQDYEHTEKWINGIVSDFASATDNVAFINANSDVDFDDSWYKKEDLPEDIGTWAFETDAEVNSIFGPYFEDDAYKLAKLYASEMMPDSVEARHILLRINTQPEVLAKQALADSLKSAIESGSDFASLASAFSDDQGSAIQGGDLGWFGRGQMVKPFEEAAFSNKVNEITIVQSQFGIHLVQTTDRGKASRQVQIAYLVRNVTPSTQTYQNVYAKASEFAGKNLSKEDFDAAVAEQNLDKKTASVREADRQIAGLENSRSLIRAAYNSEVGEIIQDTQGSTIFDLGDNFIVATLISATEEGIASFESVKARVELAVLKEKKSQYLLEKANAALEGKTDLEEIATELGTTVRNANNINFSAIQIPGVGMEPKVIGTASSLSTEKISTPVAGNNGVFIVKVTSASEEDNQDVESEKLRLAQSLNFRASSQAYNAHREKAEIEDQRTKFY</sequence>
<evidence type="ECO:0000256" key="1">
    <source>
        <dbReference type="ARBA" id="ARBA00004382"/>
    </source>
</evidence>
<dbReference type="GO" id="GO:0003755">
    <property type="term" value="F:peptidyl-prolyl cis-trans isomerase activity"/>
    <property type="evidence" value="ECO:0007669"/>
    <property type="project" value="UniProtKB-KW"/>
</dbReference>
<evidence type="ECO:0000256" key="10">
    <source>
        <dbReference type="ARBA" id="ARBA00042775"/>
    </source>
</evidence>